<dbReference type="EMBL" id="MU795348">
    <property type="protein sequence ID" value="KAJ3807036.1"/>
    <property type="molecule type" value="Genomic_DNA"/>
</dbReference>
<gene>
    <name evidence="1" type="ORF">F5876DRAFT_90770</name>
</gene>
<accession>A0ACC1TRP6</accession>
<sequence>MPAQAKFKDHACPYCGNKFATLQGLRSHTSQVTACQIQSKKTIDAMPESSRVFPIPAAPNNGQDQFILNSDFELPTSATSHGKRAYVEEVDDDPIDDPVSTYDPRWIYEESYPRPAGTPVRPCQTSFEIYREQQKTDGSEPWEPFHNQDEWELARWLMESGASQTKIDSFLRLNKIRKDVKPDFKNKCTFFQTIDLLPTGPSFSCTPMEVMGNLKDTNGKNRTEVLELWHRDILECISELMGNPAFDEKQEYAPRREFREMKNGVPCNRQYSEMWTANWWWDVQDKLPEDVTVAPIIIASDETQLSTFSGDKKAWPKMLLPLIDKGLVPTEMACSDGFIRSVYALLAAYIADYPEQCRIACCKRNSCPQCTVTPKKRGCLEPVSSVYREPSQGYNPSKFKILNMLPINPFWKDLPLCHIFESMTPDLLHQMHKGVFADHSIANGGEEIDARFRAMPPHPTLRHFKKGISKVFLGTLGGAADARVIRVVHAAEDYMYYSHFESHCEESLEAMEAAWKTFHAEKEVFIELGVRKQFNISKVHNVLHYPQNIHSRGTLDGFNSETTERLHIDLAKSGYRASNKRRYIVQMTQWLQQLHGVADDKDEDGNDSNSVDESEEGELHPVKYAVARRPPLRASVTSIENDYQADWFTWYLDEFLTNHGLTSKIPIDTQHNLNALPPFPLYKQLRLHLPPIPEAASESLIDVVHATKRIDAFWMEKGLVKETPAKTSIVLVRVMDNDPKKGPLHGIQVARVCLLFRLPSEIASFHHPLAYVQWFKPFQKDPVKDLNLFKLSYSFRQHYPHCSIIPVTQIIQTCHLYPVYGCSVDATWTSDNILDKCSSFYLNVYLRHRDFLLFRHRIDMIIKTKEDEVIEFQRKRARRA</sequence>
<evidence type="ECO:0000313" key="1">
    <source>
        <dbReference type="EMBL" id="KAJ3807036.1"/>
    </source>
</evidence>
<keyword evidence="2" id="KW-1185">Reference proteome</keyword>
<proteinExistence type="predicted"/>
<organism evidence="1 2">
    <name type="scientific">Lentinula aff. lateritia</name>
    <dbReference type="NCBI Taxonomy" id="2804960"/>
    <lineage>
        <taxon>Eukaryota</taxon>
        <taxon>Fungi</taxon>
        <taxon>Dikarya</taxon>
        <taxon>Basidiomycota</taxon>
        <taxon>Agaricomycotina</taxon>
        <taxon>Agaricomycetes</taxon>
        <taxon>Agaricomycetidae</taxon>
        <taxon>Agaricales</taxon>
        <taxon>Marasmiineae</taxon>
        <taxon>Omphalotaceae</taxon>
        <taxon>Lentinula</taxon>
    </lineage>
</organism>
<reference evidence="1" key="1">
    <citation type="submission" date="2022-09" db="EMBL/GenBank/DDBJ databases">
        <title>A Global Phylogenomic Analysis of the Shiitake Genus Lentinula.</title>
        <authorList>
            <consortium name="DOE Joint Genome Institute"/>
            <person name="Sierra-Patev S."/>
            <person name="Min B."/>
            <person name="Naranjo-Ortiz M."/>
            <person name="Looney B."/>
            <person name="Konkel Z."/>
            <person name="Slot J.C."/>
            <person name="Sakamoto Y."/>
            <person name="Steenwyk J.L."/>
            <person name="Rokas A."/>
            <person name="Carro J."/>
            <person name="Camarero S."/>
            <person name="Ferreira P."/>
            <person name="Molpeceres G."/>
            <person name="Ruiz-Duenas F.J."/>
            <person name="Serrano A."/>
            <person name="Henrissat B."/>
            <person name="Drula E."/>
            <person name="Hughes K.W."/>
            <person name="Mata J.L."/>
            <person name="Ishikawa N.K."/>
            <person name="Vargas-Isla R."/>
            <person name="Ushijima S."/>
            <person name="Smith C.A."/>
            <person name="Ahrendt S."/>
            <person name="Andreopoulos W."/>
            <person name="He G."/>
            <person name="Labutti K."/>
            <person name="Lipzen A."/>
            <person name="Ng V."/>
            <person name="Riley R."/>
            <person name="Sandor L."/>
            <person name="Barry K."/>
            <person name="Martinez A.T."/>
            <person name="Xiao Y."/>
            <person name="Gibbons J.G."/>
            <person name="Terashima K."/>
            <person name="Grigoriev I.V."/>
            <person name="Hibbett D.S."/>
        </authorList>
    </citation>
    <scope>NUCLEOTIDE SEQUENCE</scope>
    <source>
        <strain evidence="1">TMI1499</strain>
    </source>
</reference>
<evidence type="ECO:0000313" key="2">
    <source>
        <dbReference type="Proteomes" id="UP001163835"/>
    </source>
</evidence>
<name>A0ACC1TRP6_9AGAR</name>
<dbReference type="Proteomes" id="UP001163835">
    <property type="component" value="Unassembled WGS sequence"/>
</dbReference>
<comment type="caution">
    <text evidence="1">The sequence shown here is derived from an EMBL/GenBank/DDBJ whole genome shotgun (WGS) entry which is preliminary data.</text>
</comment>
<protein>
    <submittedName>
        <fullName evidence="1">Uncharacterized protein</fullName>
    </submittedName>
</protein>